<accession>A0A1H7V0C6</accession>
<protein>
    <submittedName>
        <fullName evidence="1">Uncharacterized protein</fullName>
    </submittedName>
</protein>
<proteinExistence type="predicted"/>
<dbReference type="Proteomes" id="UP000198677">
    <property type="component" value="Unassembled WGS sequence"/>
</dbReference>
<evidence type="ECO:0000313" key="2">
    <source>
        <dbReference type="Proteomes" id="UP000198677"/>
    </source>
</evidence>
<dbReference type="AlphaFoldDB" id="A0A1H7V0C6"/>
<reference evidence="2" key="1">
    <citation type="submission" date="2016-10" db="EMBL/GenBank/DDBJ databases">
        <authorList>
            <person name="Varghese N."/>
            <person name="Submissions S."/>
        </authorList>
    </citation>
    <scope>NUCLEOTIDE SEQUENCE [LARGE SCALE GENOMIC DNA]</scope>
    <source>
        <strain evidence="2">DSM 44675</strain>
    </source>
</reference>
<gene>
    <name evidence="1" type="ORF">SAMN05444583_12023</name>
</gene>
<dbReference type="EMBL" id="FOAW01000020">
    <property type="protein sequence ID" value="SEM02583.1"/>
    <property type="molecule type" value="Genomic_DNA"/>
</dbReference>
<name>A0A1H7V0C6_9NOCA</name>
<evidence type="ECO:0000313" key="1">
    <source>
        <dbReference type="EMBL" id="SEM02583.1"/>
    </source>
</evidence>
<keyword evidence="2" id="KW-1185">Reference proteome</keyword>
<organism evidence="1 2">
    <name type="scientific">Rhodococcus maanshanensis</name>
    <dbReference type="NCBI Taxonomy" id="183556"/>
    <lineage>
        <taxon>Bacteria</taxon>
        <taxon>Bacillati</taxon>
        <taxon>Actinomycetota</taxon>
        <taxon>Actinomycetes</taxon>
        <taxon>Mycobacteriales</taxon>
        <taxon>Nocardiaceae</taxon>
        <taxon>Rhodococcus</taxon>
    </lineage>
</organism>
<sequence length="155" mass="16477">MFVTGVGLFTAEPGPDGQSAWSPQKSVFSALFAAPVEVNVLLADGQSADLDLIAEVLGDVDSFLLTGLHFLHSALTADPETFGLDPTDAAKLQPFDPTAFPVDMPQLNFYAEADTEWLMRFAQGLLPICEPYGVAVAFAGSEPARVEDLSESAQI</sequence>